<name>A0A5P8VSH7_9NOSO</name>
<dbReference type="EMBL" id="CP045226">
    <property type="protein sequence ID" value="QFS42869.1"/>
    <property type="molecule type" value="Genomic_DNA"/>
</dbReference>
<reference evidence="1 2" key="1">
    <citation type="submission" date="2019-10" db="EMBL/GenBank/DDBJ databases">
        <title>Genomic and transcriptomic insights into the perfect genentic adaptation of a filamentous nitrogen-fixing cyanobacterium to rice fields.</title>
        <authorList>
            <person name="Chen Z."/>
        </authorList>
    </citation>
    <scope>NUCLEOTIDE SEQUENCE [LARGE SCALE GENOMIC DNA]</scope>
    <source>
        <strain evidence="1">CCNUC1</strain>
    </source>
</reference>
<dbReference type="Proteomes" id="UP000326678">
    <property type="component" value="Chromosome Gxm1"/>
</dbReference>
<keyword evidence="2" id="KW-1185">Reference proteome</keyword>
<accession>A0A5P8VSH7</accession>
<protein>
    <submittedName>
        <fullName evidence="1">Uncharacterized protein</fullName>
    </submittedName>
</protein>
<proteinExistence type="predicted"/>
<sequence length="101" mass="11666">MTVHEFLVNSQQSTVNSQQSTVNSQQSTVNSQRLECGIIYFLEFPYVCDWKSSHHSSDRENICSEASSLIRCKMKKLGDRYNHLDTKPVQSPDNKERLSRL</sequence>
<dbReference type="KEGG" id="nsh:GXM_00342"/>
<evidence type="ECO:0000313" key="1">
    <source>
        <dbReference type="EMBL" id="QFS42869.1"/>
    </source>
</evidence>
<dbReference type="AlphaFoldDB" id="A0A5P8VSH7"/>
<dbReference type="RefSeq" id="WP_152588017.1">
    <property type="nucleotide sequence ID" value="NZ_CP045226.1"/>
</dbReference>
<organism evidence="1 2">
    <name type="scientific">Nostoc sphaeroides CCNUC1</name>
    <dbReference type="NCBI Taxonomy" id="2653204"/>
    <lineage>
        <taxon>Bacteria</taxon>
        <taxon>Bacillati</taxon>
        <taxon>Cyanobacteriota</taxon>
        <taxon>Cyanophyceae</taxon>
        <taxon>Nostocales</taxon>
        <taxon>Nostocaceae</taxon>
        <taxon>Nostoc</taxon>
    </lineage>
</organism>
<evidence type="ECO:0000313" key="2">
    <source>
        <dbReference type="Proteomes" id="UP000326678"/>
    </source>
</evidence>
<gene>
    <name evidence="1" type="ORF">GXM_00342</name>
</gene>